<proteinExistence type="predicted"/>
<organism evidence="3 4">
    <name type="scientific">Nocardia xishanensis</name>
    <dbReference type="NCBI Taxonomy" id="238964"/>
    <lineage>
        <taxon>Bacteria</taxon>
        <taxon>Bacillati</taxon>
        <taxon>Actinomycetota</taxon>
        <taxon>Actinomycetes</taxon>
        <taxon>Mycobacteriales</taxon>
        <taxon>Nocardiaceae</taxon>
        <taxon>Nocardia</taxon>
    </lineage>
</organism>
<dbReference type="Proteomes" id="UP001611415">
    <property type="component" value="Unassembled WGS sequence"/>
</dbReference>
<comment type="caution">
    <text evidence="3">The sequence shown here is derived from an EMBL/GenBank/DDBJ whole genome shotgun (WGS) entry which is preliminary data.</text>
</comment>
<dbReference type="EC" id="1.-.-.-" evidence="3"/>
<accession>A0ABW7WZU2</accession>
<sequence>MNPPRTALVVGAGIAGLSTAYHLARRGVEVTVLEAEHVGAGASHGNAGWVDPVQTGPLPEPGLLRDGLRHMRSAESATHIALRDYPRLMPWLVSFARHATADRYRDGTLALAELGTRCFPLLDQLAADGVEFARDDSGLLAVARDVRAVETFIRAREPFRTAGFAISRTVLDADALRAREPALSEQVRYGVELRDHVQIDPGAFLAALAAHLRSQGVRIEEGNAVAGVAEPGPRAGVAMRDDRRYADVVVVATGASTALIGKRFPLVGGRGYSFDVPFATAVRRSILLLDAHIALSPIGGRLRIAAGMDFGPSARLSAERLAPIARNAAVMLDGIDWTDRQHLWSGRRPLTPDGLPIVDRLPGHPGTYLLTGLSMLGMTLAAPAAEALTGYILDGIRPPVLTPFRADRFR</sequence>
<reference evidence="3 4" key="1">
    <citation type="submission" date="2024-10" db="EMBL/GenBank/DDBJ databases">
        <title>The Natural Products Discovery Center: Release of the First 8490 Sequenced Strains for Exploring Actinobacteria Biosynthetic Diversity.</title>
        <authorList>
            <person name="Kalkreuter E."/>
            <person name="Kautsar S.A."/>
            <person name="Yang D."/>
            <person name="Bader C.D."/>
            <person name="Teijaro C.N."/>
            <person name="Fluegel L."/>
            <person name="Davis C.M."/>
            <person name="Simpson J.R."/>
            <person name="Lauterbach L."/>
            <person name="Steele A.D."/>
            <person name="Gui C."/>
            <person name="Meng S."/>
            <person name="Li G."/>
            <person name="Viehrig K."/>
            <person name="Ye F."/>
            <person name="Su P."/>
            <person name="Kiefer A.F."/>
            <person name="Nichols A."/>
            <person name="Cepeda A.J."/>
            <person name="Yan W."/>
            <person name="Fan B."/>
            <person name="Jiang Y."/>
            <person name="Adhikari A."/>
            <person name="Zheng C.-J."/>
            <person name="Schuster L."/>
            <person name="Cowan T.M."/>
            <person name="Smanski M.J."/>
            <person name="Chevrette M.G."/>
            <person name="De Carvalho L.P.S."/>
            <person name="Shen B."/>
        </authorList>
    </citation>
    <scope>NUCLEOTIDE SEQUENCE [LARGE SCALE GENOMIC DNA]</scope>
    <source>
        <strain evidence="3 4">NPDC019275</strain>
    </source>
</reference>
<dbReference type="Pfam" id="PF01266">
    <property type="entry name" value="DAO"/>
    <property type="match status" value="1"/>
</dbReference>
<gene>
    <name evidence="3" type="ORF">ACH49W_13340</name>
</gene>
<evidence type="ECO:0000256" key="1">
    <source>
        <dbReference type="ARBA" id="ARBA00023002"/>
    </source>
</evidence>
<protein>
    <submittedName>
        <fullName evidence="3">NAD(P)/FAD-dependent oxidoreductase</fullName>
        <ecNumber evidence="3">1.-.-.-</ecNumber>
    </submittedName>
</protein>
<dbReference type="Gene3D" id="3.30.9.10">
    <property type="entry name" value="D-Amino Acid Oxidase, subunit A, domain 2"/>
    <property type="match status" value="1"/>
</dbReference>
<dbReference type="SUPFAM" id="SSF54373">
    <property type="entry name" value="FAD-linked reductases, C-terminal domain"/>
    <property type="match status" value="1"/>
</dbReference>
<evidence type="ECO:0000259" key="2">
    <source>
        <dbReference type="Pfam" id="PF01266"/>
    </source>
</evidence>
<dbReference type="InterPro" id="IPR036188">
    <property type="entry name" value="FAD/NAD-bd_sf"/>
</dbReference>
<dbReference type="EMBL" id="JBIRYO010000007">
    <property type="protein sequence ID" value="MFI2474352.1"/>
    <property type="molecule type" value="Genomic_DNA"/>
</dbReference>
<dbReference type="Gene3D" id="3.50.50.60">
    <property type="entry name" value="FAD/NAD(P)-binding domain"/>
    <property type="match status" value="2"/>
</dbReference>
<dbReference type="PANTHER" id="PTHR13847:SF289">
    <property type="entry name" value="GLYCINE OXIDASE"/>
    <property type="match status" value="1"/>
</dbReference>
<dbReference type="PANTHER" id="PTHR13847">
    <property type="entry name" value="SARCOSINE DEHYDROGENASE-RELATED"/>
    <property type="match status" value="1"/>
</dbReference>
<keyword evidence="4" id="KW-1185">Reference proteome</keyword>
<feature type="domain" description="FAD dependent oxidoreductase" evidence="2">
    <location>
        <begin position="8"/>
        <end position="389"/>
    </location>
</feature>
<name>A0ABW7WZU2_9NOCA</name>
<dbReference type="InterPro" id="IPR006076">
    <property type="entry name" value="FAD-dep_OxRdtase"/>
</dbReference>
<evidence type="ECO:0000313" key="4">
    <source>
        <dbReference type="Proteomes" id="UP001611415"/>
    </source>
</evidence>
<keyword evidence="1 3" id="KW-0560">Oxidoreductase</keyword>
<dbReference type="SUPFAM" id="SSF51905">
    <property type="entry name" value="FAD/NAD(P)-binding domain"/>
    <property type="match status" value="1"/>
</dbReference>
<dbReference type="GO" id="GO:0016491">
    <property type="term" value="F:oxidoreductase activity"/>
    <property type="evidence" value="ECO:0007669"/>
    <property type="project" value="UniProtKB-KW"/>
</dbReference>
<dbReference type="RefSeq" id="WP_397092659.1">
    <property type="nucleotide sequence ID" value="NZ_JBIRYO010000007.1"/>
</dbReference>
<evidence type="ECO:0000313" key="3">
    <source>
        <dbReference type="EMBL" id="MFI2474352.1"/>
    </source>
</evidence>